<dbReference type="GO" id="GO:0005743">
    <property type="term" value="C:mitochondrial inner membrane"/>
    <property type="evidence" value="ECO:0007669"/>
    <property type="project" value="UniProtKB-SubCell"/>
</dbReference>
<keyword evidence="10" id="KW-0472">Membrane</keyword>
<proteinExistence type="inferred from homology"/>
<evidence type="ECO:0000256" key="6">
    <source>
        <dbReference type="ARBA" id="ARBA00022792"/>
    </source>
</evidence>
<reference evidence="13" key="1">
    <citation type="journal article" date="2020" name="Stud. Mycol.">
        <title>101 Dothideomycetes genomes: a test case for predicting lifestyles and emergence of pathogens.</title>
        <authorList>
            <person name="Haridas S."/>
            <person name="Albert R."/>
            <person name="Binder M."/>
            <person name="Bloem J."/>
            <person name="Labutti K."/>
            <person name="Salamov A."/>
            <person name="Andreopoulos B."/>
            <person name="Baker S."/>
            <person name="Barry K."/>
            <person name="Bills G."/>
            <person name="Bluhm B."/>
            <person name="Cannon C."/>
            <person name="Castanera R."/>
            <person name="Culley D."/>
            <person name="Daum C."/>
            <person name="Ezra D."/>
            <person name="Gonzalez J."/>
            <person name="Henrissat B."/>
            <person name="Kuo A."/>
            <person name="Liang C."/>
            <person name="Lipzen A."/>
            <person name="Lutzoni F."/>
            <person name="Magnuson J."/>
            <person name="Mondo S."/>
            <person name="Nolan M."/>
            <person name="Ohm R."/>
            <person name="Pangilinan J."/>
            <person name="Park H.-J."/>
            <person name="Ramirez L."/>
            <person name="Alfaro M."/>
            <person name="Sun H."/>
            <person name="Tritt A."/>
            <person name="Yoshinaga Y."/>
            <person name="Zwiers L.-H."/>
            <person name="Turgeon B."/>
            <person name="Goodwin S."/>
            <person name="Spatafora J."/>
            <person name="Crous P."/>
            <person name="Grigoriev I."/>
        </authorList>
    </citation>
    <scope>NUCLEOTIDE SEQUENCE</scope>
    <source>
        <strain evidence="13">CBS 123094</strain>
    </source>
</reference>
<evidence type="ECO:0000313" key="13">
    <source>
        <dbReference type="EMBL" id="KAF2005875.1"/>
    </source>
</evidence>
<dbReference type="PANTHER" id="PTHR12980">
    <property type="entry name" value="UBIQUINOL-CYTOCHROME C REDUCTASE COMPLEX, SUBUNIT X"/>
    <property type="match status" value="1"/>
</dbReference>
<evidence type="ECO:0000256" key="5">
    <source>
        <dbReference type="ARBA" id="ARBA00022692"/>
    </source>
</evidence>
<dbReference type="GO" id="GO:0045275">
    <property type="term" value="C:respiratory chain complex III"/>
    <property type="evidence" value="ECO:0007669"/>
    <property type="project" value="UniProtKB-UniRule"/>
</dbReference>
<comment type="subcellular location">
    <subcellularLocation>
        <location evidence="1 12">Mitochondrion inner membrane</location>
        <topology evidence="1 12">Single-pass membrane protein</topology>
    </subcellularLocation>
</comment>
<keyword evidence="6 12" id="KW-0999">Mitochondrion inner membrane</keyword>
<dbReference type="EMBL" id="ML977561">
    <property type="protein sequence ID" value="KAF2005875.1"/>
    <property type="molecule type" value="Genomic_DNA"/>
</dbReference>
<sequence>MAGLASSIYNALFRRNTVMLGTVFASAFAMQLGFDTGSEKIWNSINQGRQWKDIKHKFMEQAEDDEE</sequence>
<dbReference type="OrthoDB" id="44067at2759"/>
<name>A0A6A5X1R4_9PLEO</name>
<evidence type="ECO:0000256" key="9">
    <source>
        <dbReference type="ARBA" id="ARBA00023128"/>
    </source>
</evidence>
<gene>
    <name evidence="13" type="ORF">P154DRAFT_456489</name>
</gene>
<evidence type="ECO:0000256" key="8">
    <source>
        <dbReference type="ARBA" id="ARBA00022989"/>
    </source>
</evidence>
<keyword evidence="8" id="KW-1133">Transmembrane helix</keyword>
<dbReference type="GO" id="GO:0006122">
    <property type="term" value="P:mitochondrial electron transport, ubiquinol to cytochrome c"/>
    <property type="evidence" value="ECO:0007669"/>
    <property type="project" value="UniProtKB-UniRule"/>
</dbReference>
<evidence type="ECO:0000256" key="11">
    <source>
        <dbReference type="ARBA" id="ARBA00044247"/>
    </source>
</evidence>
<evidence type="ECO:0000313" key="14">
    <source>
        <dbReference type="Proteomes" id="UP000799779"/>
    </source>
</evidence>
<evidence type="ECO:0000256" key="1">
    <source>
        <dbReference type="ARBA" id="ARBA00004434"/>
    </source>
</evidence>
<protein>
    <recommendedName>
        <fullName evidence="11 12">Complex III subunit 9</fullName>
    </recommendedName>
</protein>
<comment type="function">
    <text evidence="12">Component of the ubiquinol-cytochrome c oxidoreductase, a multisubunit transmembrane complex that is part of the mitochondrial electron transport chain which drives oxidative phosphorylation. The complex plays an important role in the uptake of multiple carbon sources present in different host niches.</text>
</comment>
<keyword evidence="4 12" id="KW-0679">Respiratory chain</keyword>
<comment type="subunit">
    <text evidence="12">Component of the ubiquinol-cytochrome c oxidoreductase (cytochrome b-c1 complex, complex III, CIII), a multisubunit enzyme composed of 3 respiratory subunits cytochrome b, cytochrome c1 and Rieske protein, 2 core protein subunits, and additional low-molecular weight protein subunits.</text>
</comment>
<keyword evidence="14" id="KW-1185">Reference proteome</keyword>
<dbReference type="SUPFAM" id="SSF81514">
    <property type="entry name" value="Subunit X (non-heme 7 kDa protein) of cytochrome bc1 complex (Ubiquinol-cytochrome c reductase)"/>
    <property type="match status" value="1"/>
</dbReference>
<dbReference type="AlphaFoldDB" id="A0A6A5X1R4"/>
<dbReference type="InterPro" id="IPR008027">
    <property type="entry name" value="QCR9"/>
</dbReference>
<dbReference type="InterPro" id="IPR036656">
    <property type="entry name" value="QCR9_sf"/>
</dbReference>
<keyword evidence="7 12" id="KW-0249">Electron transport</keyword>
<dbReference type="Proteomes" id="UP000799779">
    <property type="component" value="Unassembled WGS sequence"/>
</dbReference>
<dbReference type="Gene3D" id="1.20.5.260">
    <property type="entry name" value="Cytochrome b-c1 complex subunit 9"/>
    <property type="match status" value="1"/>
</dbReference>
<evidence type="ECO:0000256" key="2">
    <source>
        <dbReference type="ARBA" id="ARBA00007856"/>
    </source>
</evidence>
<organism evidence="13 14">
    <name type="scientific">Amniculicola lignicola CBS 123094</name>
    <dbReference type="NCBI Taxonomy" id="1392246"/>
    <lineage>
        <taxon>Eukaryota</taxon>
        <taxon>Fungi</taxon>
        <taxon>Dikarya</taxon>
        <taxon>Ascomycota</taxon>
        <taxon>Pezizomycotina</taxon>
        <taxon>Dothideomycetes</taxon>
        <taxon>Pleosporomycetidae</taxon>
        <taxon>Pleosporales</taxon>
        <taxon>Amniculicolaceae</taxon>
        <taxon>Amniculicola</taxon>
    </lineage>
</organism>
<evidence type="ECO:0000256" key="4">
    <source>
        <dbReference type="ARBA" id="ARBA00022660"/>
    </source>
</evidence>
<evidence type="ECO:0000256" key="3">
    <source>
        <dbReference type="ARBA" id="ARBA00022448"/>
    </source>
</evidence>
<accession>A0A6A5X1R4</accession>
<evidence type="ECO:0000256" key="7">
    <source>
        <dbReference type="ARBA" id="ARBA00022982"/>
    </source>
</evidence>
<keyword evidence="3 12" id="KW-0813">Transport</keyword>
<evidence type="ECO:0000256" key="12">
    <source>
        <dbReference type="RuleBase" id="RU368056"/>
    </source>
</evidence>
<dbReference type="PANTHER" id="PTHR12980:SF0">
    <property type="entry name" value="CYTOCHROME B-C1 COMPLEX SUBUNIT 9"/>
    <property type="match status" value="1"/>
</dbReference>
<keyword evidence="9 12" id="KW-0496">Mitochondrion</keyword>
<dbReference type="Pfam" id="PF05365">
    <property type="entry name" value="UCR_UQCRX_QCR9"/>
    <property type="match status" value="1"/>
</dbReference>
<keyword evidence="5" id="KW-0812">Transmembrane</keyword>
<comment type="similarity">
    <text evidence="2 12">Belongs to the UQCR10/QCR9 family.</text>
</comment>
<dbReference type="FunFam" id="1.20.5.260:FF:000001">
    <property type="entry name" value="Cytochrome b-c1 complex subunit 9"/>
    <property type="match status" value="1"/>
</dbReference>
<evidence type="ECO:0000256" key="10">
    <source>
        <dbReference type="ARBA" id="ARBA00023136"/>
    </source>
</evidence>